<evidence type="ECO:0000256" key="1">
    <source>
        <dbReference type="ARBA" id="ARBA00022441"/>
    </source>
</evidence>
<keyword evidence="1" id="KW-0880">Kelch repeat</keyword>
<dbReference type="SMART" id="SM00225">
    <property type="entry name" value="BTB"/>
    <property type="match status" value="1"/>
</dbReference>
<dbReference type="InterPro" id="IPR006652">
    <property type="entry name" value="Kelch_1"/>
</dbReference>
<organism evidence="5 6">
    <name type="scientific">Microcaecilia unicolor</name>
    <dbReference type="NCBI Taxonomy" id="1415580"/>
    <lineage>
        <taxon>Eukaryota</taxon>
        <taxon>Metazoa</taxon>
        <taxon>Chordata</taxon>
        <taxon>Craniata</taxon>
        <taxon>Vertebrata</taxon>
        <taxon>Euteleostomi</taxon>
        <taxon>Amphibia</taxon>
        <taxon>Gymnophiona</taxon>
        <taxon>Siphonopidae</taxon>
        <taxon>Microcaecilia</taxon>
    </lineage>
</organism>
<dbReference type="PANTHER" id="PTHR45972:SF3">
    <property type="entry name" value="KELCH REPEAT AND BTB DOMAIN-CONTAINING PROTEIN 11"/>
    <property type="match status" value="1"/>
</dbReference>
<dbReference type="RefSeq" id="XP_030054803.1">
    <property type="nucleotide sequence ID" value="XM_030198943.1"/>
</dbReference>
<keyword evidence="5" id="KW-1185">Reference proteome</keyword>
<feature type="compositionally biased region" description="Acidic residues" evidence="3">
    <location>
        <begin position="329"/>
        <end position="340"/>
    </location>
</feature>
<feature type="region of interest" description="Disordered" evidence="3">
    <location>
        <begin position="19"/>
        <end position="71"/>
    </location>
</feature>
<protein>
    <submittedName>
        <fullName evidence="6">Kelch repeat and BTB domain-containing protein 11</fullName>
    </submittedName>
</protein>
<name>A0A6P7XQI7_9AMPH</name>
<dbReference type="FunCoup" id="A0A6P7XQI7">
    <property type="interactions" value="60"/>
</dbReference>
<dbReference type="InterPro" id="IPR052310">
    <property type="entry name" value="Kelch/BTB_domain_protein"/>
</dbReference>
<gene>
    <name evidence="6" type="primary">KBTBD11</name>
</gene>
<evidence type="ECO:0000259" key="4">
    <source>
        <dbReference type="PROSITE" id="PS50097"/>
    </source>
</evidence>
<accession>A0A6P7XQI7</accession>
<evidence type="ECO:0000313" key="6">
    <source>
        <dbReference type="RefSeq" id="XP_030054803.1"/>
    </source>
</evidence>
<keyword evidence="2" id="KW-0677">Repeat</keyword>
<dbReference type="InterPro" id="IPR000210">
    <property type="entry name" value="BTB/POZ_dom"/>
</dbReference>
<dbReference type="KEGG" id="muo:115467189"/>
<dbReference type="SUPFAM" id="SSF117281">
    <property type="entry name" value="Kelch motif"/>
    <property type="match status" value="1"/>
</dbReference>
<proteinExistence type="predicted"/>
<dbReference type="Pfam" id="PF00651">
    <property type="entry name" value="BTB"/>
    <property type="match status" value="1"/>
</dbReference>
<dbReference type="GeneID" id="115467189"/>
<dbReference type="Gene3D" id="3.30.710.10">
    <property type="entry name" value="Potassium Channel Kv1.1, Chain A"/>
    <property type="match status" value="1"/>
</dbReference>
<dbReference type="AlphaFoldDB" id="A0A6P7XQI7"/>
<evidence type="ECO:0000313" key="5">
    <source>
        <dbReference type="Proteomes" id="UP000515156"/>
    </source>
</evidence>
<dbReference type="SUPFAM" id="SSF54695">
    <property type="entry name" value="POZ domain"/>
    <property type="match status" value="1"/>
</dbReference>
<dbReference type="InterPro" id="IPR011333">
    <property type="entry name" value="SKP1/BTB/POZ_sf"/>
</dbReference>
<dbReference type="PROSITE" id="PS50097">
    <property type="entry name" value="BTB"/>
    <property type="match status" value="1"/>
</dbReference>
<dbReference type="OrthoDB" id="45365at2759"/>
<dbReference type="SMART" id="SM00612">
    <property type="entry name" value="Kelch"/>
    <property type="match status" value="3"/>
</dbReference>
<dbReference type="InParanoid" id="A0A6P7XQI7"/>
<dbReference type="Proteomes" id="UP000515156">
    <property type="component" value="Chromosome 3"/>
</dbReference>
<dbReference type="PANTHER" id="PTHR45972">
    <property type="entry name" value="BTB_2 DOMAIN-CONTAINING PROTEIN"/>
    <property type="match status" value="1"/>
</dbReference>
<feature type="compositionally biased region" description="Basic and acidic residues" evidence="3">
    <location>
        <begin position="50"/>
        <end position="59"/>
    </location>
</feature>
<dbReference type="CTD" id="9920"/>
<feature type="region of interest" description="Disordered" evidence="3">
    <location>
        <begin position="308"/>
        <end position="343"/>
    </location>
</feature>
<evidence type="ECO:0000256" key="2">
    <source>
        <dbReference type="ARBA" id="ARBA00022737"/>
    </source>
</evidence>
<reference evidence="6" key="1">
    <citation type="submission" date="2025-08" db="UniProtKB">
        <authorList>
            <consortium name="RefSeq"/>
        </authorList>
    </citation>
    <scope>IDENTIFICATION</scope>
</reference>
<sequence>MAMESPVSFAAYPSKLQHVSENQGGAADHSSSEMGDNSCTLHPKPVARSGTEENGHSEPREEEEEEEEGRVQVPYGLSSAPCFSPIQPVDRNSSLQQYQKVENQCEVSTTDNPEEEIQASIAGAAVQTKVIPGQWNQGIAETPDLVIEVAGRRLQAHRSVLAEKSDYFRARASRDTLRIKGVSATALELLLGYLYTGHLEVRPEELAELIAAAELLQLPCAVQCAADSLRRQLSLNNCYHVLSLAKRHRLATLRDATYSFMSDHFLEVLRDPTIYGHLTGSERELILRRRNEVGPRCLLLVELSSIAPTHGSSSRPPSRESSRPQSPAVEEDEEQPEEEEDRPHFIYRYSEVEGGNSCWKPLTCLPAEAVARGSATCMLYNYVVIAGGVRGHGSSARASDHVCCYNPATDTWSTLRPLRQPRAQLQLLALDDCLYAVGGECLFSVERYDPRMDRWTAAAPLPRGGFAVAHEAAACNGEIYVSGGSLSYRLLKYEPRRDQWHECPGIQGHQRSSGMAAHAGSLYRFDTGRGGSQGQRQQGVIVSRYNTLAKRWSQCGTLNPLPAPTGPLPFRCTALDGVIYCVNRTGALRFHPPPLEGGDGCFDPETLPVPLCFKRVLVPLVLSFPDQCRADSVEQQPPSRP</sequence>
<dbReference type="Gene3D" id="2.120.10.80">
    <property type="entry name" value="Kelch-type beta propeller"/>
    <property type="match status" value="1"/>
</dbReference>
<dbReference type="InterPro" id="IPR015915">
    <property type="entry name" value="Kelch-typ_b-propeller"/>
</dbReference>
<evidence type="ECO:0000256" key="3">
    <source>
        <dbReference type="SAM" id="MobiDB-lite"/>
    </source>
</evidence>
<feature type="domain" description="BTB" evidence="4">
    <location>
        <begin position="143"/>
        <end position="203"/>
    </location>
</feature>
<dbReference type="Pfam" id="PF01344">
    <property type="entry name" value="Kelch_1"/>
    <property type="match status" value="2"/>
</dbReference>